<keyword evidence="2" id="KW-1185">Reference proteome</keyword>
<organism evidence="1 2">
    <name type="scientific">Thermosphaera chiliense</name>
    <dbReference type="NCBI Taxonomy" id="3402707"/>
    <lineage>
        <taxon>Archaea</taxon>
        <taxon>Thermoproteota</taxon>
        <taxon>Thermoprotei</taxon>
        <taxon>Desulfurococcales</taxon>
        <taxon>Desulfurococcaceae</taxon>
        <taxon>Thermosphaera</taxon>
    </lineage>
</organism>
<gene>
    <name evidence="1" type="ORF">IMZ38_01890</name>
</gene>
<evidence type="ECO:0000313" key="2">
    <source>
        <dbReference type="Proteomes" id="UP000593766"/>
    </source>
</evidence>
<accession>A0A7M1URW3</accession>
<evidence type="ECO:0000313" key="1">
    <source>
        <dbReference type="EMBL" id="QOR94709.1"/>
    </source>
</evidence>
<dbReference type="EMBL" id="CP063144">
    <property type="protein sequence ID" value="QOR94709.1"/>
    <property type="molecule type" value="Genomic_DNA"/>
</dbReference>
<dbReference type="Proteomes" id="UP000593766">
    <property type="component" value="Chromosome"/>
</dbReference>
<reference evidence="1 2" key="1">
    <citation type="submission" date="2020-10" db="EMBL/GenBank/DDBJ databases">
        <title>Complete genome sequence of Thermosphaera aggregans strain 3507.</title>
        <authorList>
            <person name="Zayulina K.S."/>
            <person name="Elcheninov A.G."/>
            <person name="Toshchakov S.V."/>
            <person name="Kublanov I.V."/>
            <person name="Kochetkova T.V."/>
        </authorList>
    </citation>
    <scope>NUCLEOTIDE SEQUENCE [LARGE SCALE GENOMIC DNA]</scope>
    <source>
        <strain evidence="1 2">3507</strain>
    </source>
</reference>
<dbReference type="RefSeq" id="WP_193436506.1">
    <property type="nucleotide sequence ID" value="NZ_CP063144.1"/>
</dbReference>
<dbReference type="OrthoDB" id="15052at2157"/>
<sequence>MTIYWERCSVCGRYEAVRQCTLYKDVLVDIHCCILCVKRSVCPAPAWRIALPAKPVTQARAGVSVEERKRLIDELTSLLEKPGKKNA</sequence>
<dbReference type="KEGG" id="tcs:IMZ38_01890"/>
<dbReference type="AlphaFoldDB" id="A0A7M1URW3"/>
<name>A0A7M1URW3_9CREN</name>
<proteinExistence type="predicted"/>
<dbReference type="GeneID" id="59454130"/>
<protein>
    <submittedName>
        <fullName evidence="1">Uncharacterized protein</fullName>
    </submittedName>
</protein>